<name>A0A1I0C2F6_9PROT</name>
<evidence type="ECO:0000256" key="1">
    <source>
        <dbReference type="SAM" id="MobiDB-lite"/>
    </source>
</evidence>
<dbReference type="Proteomes" id="UP000183339">
    <property type="component" value="Unassembled WGS sequence"/>
</dbReference>
<keyword evidence="2" id="KW-0732">Signal</keyword>
<evidence type="ECO:0000313" key="3">
    <source>
        <dbReference type="EMBL" id="SET13541.1"/>
    </source>
</evidence>
<accession>A0A1I0C2F6</accession>
<dbReference type="OrthoDB" id="9807854at2"/>
<feature type="compositionally biased region" description="Basic and acidic residues" evidence="1">
    <location>
        <begin position="92"/>
        <end position="120"/>
    </location>
</feature>
<dbReference type="AlphaFoldDB" id="A0A1I0C2F6"/>
<dbReference type="Gene3D" id="2.40.160.10">
    <property type="entry name" value="Porin"/>
    <property type="match status" value="1"/>
</dbReference>
<evidence type="ECO:0008006" key="5">
    <source>
        <dbReference type="Google" id="ProtNLM"/>
    </source>
</evidence>
<reference evidence="3 4" key="1">
    <citation type="submission" date="2016-10" db="EMBL/GenBank/DDBJ databases">
        <authorList>
            <person name="de Groot N.N."/>
        </authorList>
    </citation>
    <scope>NUCLEOTIDE SEQUENCE [LARGE SCALE GENOMIC DNA]</scope>
    <source>
        <strain evidence="3 4">Nl7</strain>
    </source>
</reference>
<feature type="region of interest" description="Disordered" evidence="1">
    <location>
        <begin position="73"/>
        <end position="124"/>
    </location>
</feature>
<dbReference type="EMBL" id="FOHI01000003">
    <property type="protein sequence ID" value="SET13541.1"/>
    <property type="molecule type" value="Genomic_DNA"/>
</dbReference>
<feature type="chain" id="PRO_5010296723" description="Short chain amide porin" evidence="2">
    <location>
        <begin position="22"/>
        <end position="552"/>
    </location>
</feature>
<organism evidence="3 4">
    <name type="scientific">Nitrosospira multiformis</name>
    <dbReference type="NCBI Taxonomy" id="1231"/>
    <lineage>
        <taxon>Bacteria</taxon>
        <taxon>Pseudomonadati</taxon>
        <taxon>Pseudomonadota</taxon>
        <taxon>Betaproteobacteria</taxon>
        <taxon>Nitrosomonadales</taxon>
        <taxon>Nitrosomonadaceae</taxon>
        <taxon>Nitrosospira</taxon>
    </lineage>
</organism>
<protein>
    <recommendedName>
        <fullName evidence="5">Short chain amide porin</fullName>
    </recommendedName>
</protein>
<dbReference type="InterPro" id="IPR023614">
    <property type="entry name" value="Porin_dom_sf"/>
</dbReference>
<gene>
    <name evidence="3" type="ORF">SAMN05216412_103249</name>
</gene>
<proteinExistence type="predicted"/>
<feature type="signal peptide" evidence="2">
    <location>
        <begin position="1"/>
        <end position="21"/>
    </location>
</feature>
<evidence type="ECO:0000256" key="2">
    <source>
        <dbReference type="SAM" id="SignalP"/>
    </source>
</evidence>
<evidence type="ECO:0000313" key="4">
    <source>
        <dbReference type="Proteomes" id="UP000183339"/>
    </source>
</evidence>
<sequence>MRFSLQLMLLSCFLLPASLYANDRKSPISPANSDDGSFQESAIDLYVDTRTKQIYAEPGEGRVRMGTFERVADKPLKPAAADNRGEATAPGKGKDEGGMLPRDAPKSVEKVQEAGPEKPEGGFGYAKWKEKDPFKFNLNEDGSQYIKFGMLNQLWLRYEQNNPGSLILNEPVDDTTDIGLRRTRLVLQGQLTDRTYFYVQYGMNNFNFLSQVNGDRHIDHYFHDAFGELRLTQGHQLIAGGGLTIANGLSRFTNPSGATIMTMDLPIFAQATVDQTDLFNRKLSIYLRGQIGKFNYRVIASDPFPITTSGKPPVPISPDHATFARDTHTKQFQGFFLWNFWDIEPMTNPFMQGTYLGKKSVLNLEAGFITQKNATWTGTEANPHFHDLNFWSVAGYLDAPIDKIKETAISAYLGYFNLDYGPAYIRNNGVGLNSANGLSPEGGSFNGSGNAFPMFGTGDVWYAQLGHLLPRNLLGSNNGQLMPYVSLMSANYERLHDQMNVFNVGINWFLKGHNSKFTFDYQNRPIFNANGSGDIVKTSSRDQFVLQYQIAF</sequence>